<dbReference type="SUPFAM" id="SSF48452">
    <property type="entry name" value="TPR-like"/>
    <property type="match status" value="2"/>
</dbReference>
<comment type="caution">
    <text evidence="4">The sequence shown here is derived from an EMBL/GenBank/DDBJ whole genome shotgun (WGS) entry which is preliminary data.</text>
</comment>
<evidence type="ECO:0000256" key="1">
    <source>
        <dbReference type="PROSITE-ProRule" id="PRU00339"/>
    </source>
</evidence>
<dbReference type="Proteomes" id="UP000430345">
    <property type="component" value="Unassembled WGS sequence"/>
</dbReference>
<dbReference type="InterPro" id="IPR011990">
    <property type="entry name" value="TPR-like_helical_dom_sf"/>
</dbReference>
<evidence type="ECO:0000313" key="4">
    <source>
        <dbReference type="EMBL" id="MPQ44432.1"/>
    </source>
</evidence>
<protein>
    <submittedName>
        <fullName evidence="4">Uncharacterized protein</fullName>
    </submittedName>
</protein>
<dbReference type="Gene3D" id="1.25.40.10">
    <property type="entry name" value="Tetratricopeptide repeat domain"/>
    <property type="match status" value="2"/>
</dbReference>
<keyword evidence="3" id="KW-1133">Transmembrane helix</keyword>
<feature type="transmembrane region" description="Helical" evidence="3">
    <location>
        <begin position="248"/>
        <end position="269"/>
    </location>
</feature>
<dbReference type="SMART" id="SM00028">
    <property type="entry name" value="TPR"/>
    <property type="match status" value="3"/>
</dbReference>
<keyword evidence="3" id="KW-0472">Membrane</keyword>
<keyword evidence="3" id="KW-0812">Transmembrane</keyword>
<dbReference type="AlphaFoldDB" id="A0A6I1MQA5"/>
<name>A0A6I1MQA5_9CLOT</name>
<dbReference type="OrthoDB" id="1938848at2"/>
<feature type="compositionally biased region" description="Basic and acidic residues" evidence="2">
    <location>
        <begin position="192"/>
        <end position="204"/>
    </location>
</feature>
<sequence length="473" mass="53968">MKKNDKKLQKAYSLFESGNYEEALNICGKILEKDYNNEDALTLESRILYYSGDLNEAKLTWKINSDYNDNIECKQYLNNVTEYNELKNLYEDALKDIEKGNVDNAILKLNKCSTSSFNKFNVKKALENCSSIKKGITPTTPLKSSYEEQKADSLIHSLVDEKITKEIRAAIQKELAKKENAKKSTDNISSDSLKESKKTSKETIKNTSIDQVSNKEEIKESKELIENIKPNVSKFNSTSNNNIKNNKAFKITTVVIVGAIVAGIAFTTIKNTNFSNKTENAESIKNNVGASTSTTHEFPTKNFESAITTKNINELYTLLTSTQKSDANGDNLKLYNKAEEIMKVDGVEKFYKDGFALFKEKKYADSIPYFEKALKFSDKNYLQPHIIYFTASANENLGNKDEAIKYYEMYINKYLKHDSEGDDPFYSPEALYKLANYYKDKDKTLSKKYASLIEADFPNSIFYNDITMKLIYN</sequence>
<proteinExistence type="predicted"/>
<reference evidence="4 5" key="1">
    <citation type="submission" date="2019-10" db="EMBL/GenBank/DDBJ databases">
        <title>The Genome Sequence of Clostridium tarantellae Isolated from Fish Brain.</title>
        <authorList>
            <person name="Bano L."/>
            <person name="Kiel M."/>
            <person name="Sales G."/>
            <person name="Doxey A.C."/>
            <person name="Mansfield M.J."/>
            <person name="Schiavone M."/>
            <person name="Rossetto O."/>
            <person name="Pirazzini M."/>
            <person name="Dobrindt U."/>
            <person name="Montecucco C."/>
        </authorList>
    </citation>
    <scope>NUCLEOTIDE SEQUENCE [LARGE SCALE GENOMIC DNA]</scope>
    <source>
        <strain evidence="4 5">DSM 3997</strain>
    </source>
</reference>
<organism evidence="4 5">
    <name type="scientific">Clostridium tarantellae</name>
    <dbReference type="NCBI Taxonomy" id="39493"/>
    <lineage>
        <taxon>Bacteria</taxon>
        <taxon>Bacillati</taxon>
        <taxon>Bacillota</taxon>
        <taxon>Clostridia</taxon>
        <taxon>Eubacteriales</taxon>
        <taxon>Clostridiaceae</taxon>
        <taxon>Clostridium</taxon>
    </lineage>
</organism>
<evidence type="ECO:0000313" key="5">
    <source>
        <dbReference type="Proteomes" id="UP000430345"/>
    </source>
</evidence>
<keyword evidence="1" id="KW-0802">TPR repeat</keyword>
<keyword evidence="5" id="KW-1185">Reference proteome</keyword>
<feature type="repeat" description="TPR" evidence="1">
    <location>
        <begin position="347"/>
        <end position="380"/>
    </location>
</feature>
<evidence type="ECO:0000256" key="2">
    <source>
        <dbReference type="SAM" id="MobiDB-lite"/>
    </source>
</evidence>
<gene>
    <name evidence="4" type="ORF">GBZ86_11755</name>
</gene>
<feature type="region of interest" description="Disordered" evidence="2">
    <location>
        <begin position="178"/>
        <end position="204"/>
    </location>
</feature>
<accession>A0A6I1MQA5</accession>
<dbReference type="InterPro" id="IPR019734">
    <property type="entry name" value="TPR_rpt"/>
</dbReference>
<dbReference type="PROSITE" id="PS50005">
    <property type="entry name" value="TPR"/>
    <property type="match status" value="1"/>
</dbReference>
<dbReference type="RefSeq" id="WP_152890896.1">
    <property type="nucleotide sequence ID" value="NZ_WHJC01000214.1"/>
</dbReference>
<dbReference type="EMBL" id="WHJC01000214">
    <property type="protein sequence ID" value="MPQ44432.1"/>
    <property type="molecule type" value="Genomic_DNA"/>
</dbReference>
<evidence type="ECO:0000256" key="3">
    <source>
        <dbReference type="SAM" id="Phobius"/>
    </source>
</evidence>